<proteinExistence type="predicted"/>
<dbReference type="InterPro" id="IPR007939">
    <property type="entry name" value="Cu-R_B_prcur"/>
</dbReference>
<feature type="chain" id="PRO_5045957933" evidence="1">
    <location>
        <begin position="20"/>
        <end position="229"/>
    </location>
</feature>
<accession>A0ABT5HWW4</accession>
<evidence type="ECO:0000313" key="2">
    <source>
        <dbReference type="EMBL" id="MDC7684529.1"/>
    </source>
</evidence>
<keyword evidence="1" id="KW-0732">Signal</keyword>
<evidence type="ECO:0000313" key="3">
    <source>
        <dbReference type="Proteomes" id="UP001214854"/>
    </source>
</evidence>
<dbReference type="Pfam" id="PF05275">
    <property type="entry name" value="CopB"/>
    <property type="match status" value="1"/>
</dbReference>
<dbReference type="Proteomes" id="UP001214854">
    <property type="component" value="Unassembled WGS sequence"/>
</dbReference>
<reference evidence="2 3" key="1">
    <citation type="submission" date="2023-01" db="EMBL/GenBank/DDBJ databases">
        <title>Novel species of the genus Asticcacaulis isolated from rivers.</title>
        <authorList>
            <person name="Lu H."/>
        </authorList>
    </citation>
    <scope>NUCLEOTIDE SEQUENCE [LARGE SCALE GENOMIC DNA]</scope>
    <source>
        <strain evidence="2 3">BYS171W</strain>
    </source>
</reference>
<protein>
    <submittedName>
        <fullName evidence="2">Copper resistance protein B</fullName>
    </submittedName>
</protein>
<organism evidence="2 3">
    <name type="scientific">Asticcacaulis aquaticus</name>
    <dbReference type="NCBI Taxonomy" id="2984212"/>
    <lineage>
        <taxon>Bacteria</taxon>
        <taxon>Pseudomonadati</taxon>
        <taxon>Pseudomonadota</taxon>
        <taxon>Alphaproteobacteria</taxon>
        <taxon>Caulobacterales</taxon>
        <taxon>Caulobacteraceae</taxon>
        <taxon>Asticcacaulis</taxon>
    </lineage>
</organism>
<comment type="caution">
    <text evidence="2">The sequence shown here is derived from an EMBL/GenBank/DDBJ whole genome shotgun (WGS) entry which is preliminary data.</text>
</comment>
<feature type="signal peptide" evidence="1">
    <location>
        <begin position="1"/>
        <end position="19"/>
    </location>
</feature>
<keyword evidence="3" id="KW-1185">Reference proteome</keyword>
<dbReference type="EMBL" id="JAQQKX010000013">
    <property type="protein sequence ID" value="MDC7684529.1"/>
    <property type="molecule type" value="Genomic_DNA"/>
</dbReference>
<evidence type="ECO:0000256" key="1">
    <source>
        <dbReference type="SAM" id="SignalP"/>
    </source>
</evidence>
<dbReference type="RefSeq" id="WP_272749002.1">
    <property type="nucleotide sequence ID" value="NZ_JAQQKX010000013.1"/>
</dbReference>
<name>A0ABT5HWW4_9CAUL</name>
<gene>
    <name evidence="2" type="ORF">PQU92_14690</name>
</gene>
<sequence length="229" mass="25550">MSIIKYAVLLVLLPVVAQAQDPAHDHSGAVYNAVRLETGYTWHDGKDVAQWDIDGWVGGDRHKLWLKGEGEGKNGDLSLLYSRNIATFWDAQIGVRQDIGDSDHTYLRAGVSGLAPYFFETEMHVFVRDDGAVSARLRQSNDWLLTNRLIAEPSLAVDYNAREDRALGLGTGLTEAEVALQVRYEISRRFAPYVALSHTQKLGSTRDMAQMSDKPTQETVASIGIRWLF</sequence>